<reference evidence="5 6" key="1">
    <citation type="submission" date="2023-04" db="EMBL/GenBank/DDBJ databases">
        <title>A novel bacteria isolated from coastal sediment.</title>
        <authorList>
            <person name="Liu X.-J."/>
            <person name="Du Z.-J."/>
        </authorList>
    </citation>
    <scope>NUCLEOTIDE SEQUENCE [LARGE SCALE GENOMIC DNA]</scope>
    <source>
        <strain evidence="5 6">SDUM461004</strain>
    </source>
</reference>
<gene>
    <name evidence="5" type="ORF">QEH59_05785</name>
</gene>
<dbReference type="Gene3D" id="1.10.10.10">
    <property type="entry name" value="Winged helix-like DNA-binding domain superfamily/Winged helix DNA-binding domain"/>
    <property type="match status" value="1"/>
</dbReference>
<dbReference type="CDD" id="cd06170">
    <property type="entry name" value="LuxR_C_like"/>
    <property type="match status" value="1"/>
</dbReference>
<sequence length="218" mass="24215">MINYVKENSRGTVFIVDDDEFFRRSISRLLKLASFEVYDFASAGDFLVKFSSHSSGCILLDIRMPGPDGLELFEHLQREGGGVPVVFLTGHAQVPVVVDTIKRGAFDFLTKPVEKDQLIKVVEAAIQKGELSRQKQGHAAELRARFKMLTQTEKKILHMVVAGLPNKAIADRIGNAERTVKLHRSNLSQKLGAQCVADLVRFYYEGDFGMDVSAGEVS</sequence>
<feature type="domain" description="Response regulatory" evidence="4">
    <location>
        <begin position="12"/>
        <end position="126"/>
    </location>
</feature>
<evidence type="ECO:0000256" key="1">
    <source>
        <dbReference type="ARBA" id="ARBA00023125"/>
    </source>
</evidence>
<keyword evidence="1" id="KW-0238">DNA-binding</keyword>
<dbReference type="InterPro" id="IPR039420">
    <property type="entry name" value="WalR-like"/>
</dbReference>
<dbReference type="PANTHER" id="PTHR43214">
    <property type="entry name" value="TWO-COMPONENT RESPONSE REGULATOR"/>
    <property type="match status" value="1"/>
</dbReference>
<dbReference type="Pfam" id="PF00196">
    <property type="entry name" value="GerE"/>
    <property type="match status" value="1"/>
</dbReference>
<evidence type="ECO:0000256" key="2">
    <source>
        <dbReference type="PROSITE-ProRule" id="PRU00169"/>
    </source>
</evidence>
<keyword evidence="2" id="KW-0597">Phosphoprotein</keyword>
<accession>A0ABU1AGG8</accession>
<dbReference type="Proteomes" id="UP001243717">
    <property type="component" value="Unassembled WGS sequence"/>
</dbReference>
<dbReference type="SUPFAM" id="SSF52172">
    <property type="entry name" value="CheY-like"/>
    <property type="match status" value="1"/>
</dbReference>
<dbReference type="SUPFAM" id="SSF46894">
    <property type="entry name" value="C-terminal effector domain of the bipartite response regulators"/>
    <property type="match status" value="1"/>
</dbReference>
<dbReference type="PROSITE" id="PS50043">
    <property type="entry name" value="HTH_LUXR_2"/>
    <property type="match status" value="1"/>
</dbReference>
<dbReference type="PANTHER" id="PTHR43214:SF44">
    <property type="entry name" value="TWO-COMPONENT RESPONSE REGULATOR"/>
    <property type="match status" value="1"/>
</dbReference>
<dbReference type="EMBL" id="JARXIC010000007">
    <property type="protein sequence ID" value="MDQ8193925.1"/>
    <property type="molecule type" value="Genomic_DNA"/>
</dbReference>
<evidence type="ECO:0000313" key="6">
    <source>
        <dbReference type="Proteomes" id="UP001243717"/>
    </source>
</evidence>
<evidence type="ECO:0000259" key="3">
    <source>
        <dbReference type="PROSITE" id="PS50043"/>
    </source>
</evidence>
<feature type="domain" description="HTH luxR-type" evidence="3">
    <location>
        <begin position="142"/>
        <end position="207"/>
    </location>
</feature>
<dbReference type="InterPro" id="IPR001789">
    <property type="entry name" value="Sig_transdc_resp-reg_receiver"/>
</dbReference>
<dbReference type="SMART" id="SM00421">
    <property type="entry name" value="HTH_LUXR"/>
    <property type="match status" value="1"/>
</dbReference>
<dbReference type="PRINTS" id="PR00038">
    <property type="entry name" value="HTHLUXR"/>
</dbReference>
<evidence type="ECO:0000259" key="4">
    <source>
        <dbReference type="PROSITE" id="PS50110"/>
    </source>
</evidence>
<keyword evidence="6" id="KW-1185">Reference proteome</keyword>
<dbReference type="Pfam" id="PF00072">
    <property type="entry name" value="Response_reg"/>
    <property type="match status" value="1"/>
</dbReference>
<dbReference type="InterPro" id="IPR011006">
    <property type="entry name" value="CheY-like_superfamily"/>
</dbReference>
<dbReference type="InterPro" id="IPR000792">
    <property type="entry name" value="Tscrpt_reg_LuxR_C"/>
</dbReference>
<feature type="modified residue" description="4-aspartylphosphate" evidence="2">
    <location>
        <position position="61"/>
    </location>
</feature>
<proteinExistence type="predicted"/>
<dbReference type="InterPro" id="IPR016032">
    <property type="entry name" value="Sig_transdc_resp-reg_C-effctor"/>
</dbReference>
<dbReference type="RefSeq" id="WP_308984411.1">
    <property type="nucleotide sequence ID" value="NZ_JARXIC010000007.1"/>
</dbReference>
<protein>
    <submittedName>
        <fullName evidence="5">Response regulator</fullName>
    </submittedName>
</protein>
<comment type="caution">
    <text evidence="5">The sequence shown here is derived from an EMBL/GenBank/DDBJ whole genome shotgun (WGS) entry which is preliminary data.</text>
</comment>
<dbReference type="InterPro" id="IPR036388">
    <property type="entry name" value="WH-like_DNA-bd_sf"/>
</dbReference>
<name>A0ABU1AGG8_9BACT</name>
<evidence type="ECO:0000313" key="5">
    <source>
        <dbReference type="EMBL" id="MDQ8193925.1"/>
    </source>
</evidence>
<dbReference type="SMART" id="SM00448">
    <property type="entry name" value="REC"/>
    <property type="match status" value="1"/>
</dbReference>
<dbReference type="Gene3D" id="3.40.50.2300">
    <property type="match status" value="1"/>
</dbReference>
<organism evidence="5 6">
    <name type="scientific">Thalassobacterium sedimentorum</name>
    <dbReference type="NCBI Taxonomy" id="3041258"/>
    <lineage>
        <taxon>Bacteria</taxon>
        <taxon>Pseudomonadati</taxon>
        <taxon>Verrucomicrobiota</taxon>
        <taxon>Opitutia</taxon>
        <taxon>Puniceicoccales</taxon>
        <taxon>Coraliomargaritaceae</taxon>
        <taxon>Thalassobacterium</taxon>
    </lineage>
</organism>
<dbReference type="PROSITE" id="PS50110">
    <property type="entry name" value="RESPONSE_REGULATORY"/>
    <property type="match status" value="1"/>
</dbReference>